<dbReference type="PANTHER" id="PTHR16081">
    <property type="entry name" value="VERTNIN"/>
    <property type="match status" value="1"/>
</dbReference>
<sequence length="905" mass="102917">MRFLPKQVESSNTDSSQSLIKDSIASEFLGNNSNYFAVETTGNGNCLFNALSLALQNNESLSLELRFRTTLEMILHRSFFERDHLHDRLFDVSPSYDDAMRACATNFSFSNAFTMHAASSVIGKPIRSVYPTLHGILDNTIGILNRFFKPRSSNLQKNEITILWSNSSPFSGTGIWTPNHFVLLLPRSSNISFIDISSEIEFPTLSSPTLNKRNPTDDSLIDETLTHDLKTDETMTNDLKTDETLTNDLKTDETLTHDLKTDETLTHDLKTDETKTNDLKTDETLTHDLNVTEDEVVFVRQPFRNPDVNGLDGKFLNSDETLKVITTFDSENVHKHVPQGHKENVFFLVENAPDNNKRSFVDDCGVWFKNSRKTAYFIKNESGQLKPIFKKGDNFLREIKGKMVLLDPQPSLDKVLVLQRYYSKLKKNPIYQRRVSWFEHLSGHEDKLSVSIFEYIGEYPGESIHGNTKSDKTYKRPTIEQKKIISEGLKHGKAPIQISKDLNKFDPENLVDLKVIQNAKYKRDKAAKPNSTSSNNIADEVQSILSSLPNNTFVRSLIANNDGRPPNIVCYTDDQLDDMRQCMTNGAIIGIDRTFNLGQFYVTCLCYQHPNLIRHGTNTSPIMLGAVFLHSDGSYATYCDFLSKIRSALGFHIQTEKIVFGTDEEYALINAIKTVFPTSEHILCTRHLKENAQRNLASKNVDEKIRNQIVNSIFGPCGILTTESRISFLEREQEICEKFGNAGGNYLKEKLLPTLREKIFLPSIRNENIPSNWKNNNCESMNHKIKLLGDWKMSKLPNLIERLLEIQETQVIEIRGALHGRGNLHLASHAQHLRICHNAWLDLSDDQRNKVFRKFLKFRIQDVVESSDGKLNIPIIARIAKKPGQVKRVRSAKTTSVPKKPKVTA</sequence>
<dbReference type="PANTHER" id="PTHR16081:SF0">
    <property type="entry name" value="VERTNIN"/>
    <property type="match status" value="1"/>
</dbReference>
<evidence type="ECO:0000256" key="2">
    <source>
        <dbReference type="ARBA" id="ARBA00020188"/>
    </source>
</evidence>
<accession>A0AA88XPK2</accession>
<dbReference type="Gene3D" id="3.90.70.80">
    <property type="match status" value="1"/>
</dbReference>
<gene>
    <name evidence="4" type="ORF">FSP39_002697</name>
</gene>
<proteinExistence type="inferred from homology"/>
<dbReference type="EMBL" id="VSWD01000010">
    <property type="protein sequence ID" value="KAK3089318.1"/>
    <property type="molecule type" value="Genomic_DNA"/>
</dbReference>
<evidence type="ECO:0000259" key="3">
    <source>
        <dbReference type="Pfam" id="PF10551"/>
    </source>
</evidence>
<dbReference type="InterPro" id="IPR047273">
    <property type="entry name" value="VRTN_OTU_dom"/>
</dbReference>
<dbReference type="AlphaFoldDB" id="A0AA88XPK2"/>
<comment type="similarity">
    <text evidence="1">Belongs to the vertnin family.</text>
</comment>
<dbReference type="Proteomes" id="UP001186944">
    <property type="component" value="Unassembled WGS sequence"/>
</dbReference>
<evidence type="ECO:0000256" key="1">
    <source>
        <dbReference type="ARBA" id="ARBA00007290"/>
    </source>
</evidence>
<comment type="caution">
    <text evidence="4">The sequence shown here is derived from an EMBL/GenBank/DDBJ whole genome shotgun (WGS) entry which is preliminary data.</text>
</comment>
<name>A0AA88XPK2_PINIB</name>
<evidence type="ECO:0000313" key="5">
    <source>
        <dbReference type="Proteomes" id="UP001186944"/>
    </source>
</evidence>
<dbReference type="InterPro" id="IPR038822">
    <property type="entry name" value="Vertnin-like"/>
</dbReference>
<keyword evidence="5" id="KW-1185">Reference proteome</keyword>
<organism evidence="4 5">
    <name type="scientific">Pinctada imbricata</name>
    <name type="common">Atlantic pearl-oyster</name>
    <name type="synonym">Pinctada martensii</name>
    <dbReference type="NCBI Taxonomy" id="66713"/>
    <lineage>
        <taxon>Eukaryota</taxon>
        <taxon>Metazoa</taxon>
        <taxon>Spiralia</taxon>
        <taxon>Lophotrochozoa</taxon>
        <taxon>Mollusca</taxon>
        <taxon>Bivalvia</taxon>
        <taxon>Autobranchia</taxon>
        <taxon>Pteriomorphia</taxon>
        <taxon>Pterioida</taxon>
        <taxon>Pterioidea</taxon>
        <taxon>Pteriidae</taxon>
        <taxon>Pinctada</taxon>
    </lineage>
</organism>
<dbReference type="GO" id="GO:0000785">
    <property type="term" value="C:chromatin"/>
    <property type="evidence" value="ECO:0007669"/>
    <property type="project" value="TreeGrafter"/>
</dbReference>
<dbReference type="InterPro" id="IPR018289">
    <property type="entry name" value="MULE_transposase_dom"/>
</dbReference>
<feature type="domain" description="MULE transposase" evidence="3">
    <location>
        <begin position="622"/>
        <end position="691"/>
    </location>
</feature>
<dbReference type="GO" id="GO:0006357">
    <property type="term" value="P:regulation of transcription by RNA polymerase II"/>
    <property type="evidence" value="ECO:0007669"/>
    <property type="project" value="TreeGrafter"/>
</dbReference>
<reference evidence="4" key="1">
    <citation type="submission" date="2019-08" db="EMBL/GenBank/DDBJ databases">
        <title>The improved chromosome-level genome for the pearl oyster Pinctada fucata martensii using PacBio sequencing and Hi-C.</title>
        <authorList>
            <person name="Zheng Z."/>
        </authorList>
    </citation>
    <scope>NUCLEOTIDE SEQUENCE</scope>
    <source>
        <strain evidence="4">ZZ-2019</strain>
        <tissue evidence="4">Adductor muscle</tissue>
    </source>
</reference>
<protein>
    <recommendedName>
        <fullName evidence="2">Vertnin</fullName>
    </recommendedName>
</protein>
<dbReference type="CDD" id="cd22791">
    <property type="entry name" value="OTU_VRTN"/>
    <property type="match status" value="1"/>
</dbReference>
<evidence type="ECO:0000313" key="4">
    <source>
        <dbReference type="EMBL" id="KAK3089318.1"/>
    </source>
</evidence>
<dbReference type="Pfam" id="PF10551">
    <property type="entry name" value="MULE"/>
    <property type="match status" value="1"/>
</dbReference>